<comment type="caution">
    <text evidence="7">The sequence shown here is derived from an EMBL/GenBank/DDBJ whole genome shotgun (WGS) entry which is preliminary data.</text>
</comment>
<dbReference type="OrthoDB" id="9804020at2"/>
<dbReference type="InterPro" id="IPR004839">
    <property type="entry name" value="Aminotransferase_I/II_large"/>
</dbReference>
<dbReference type="GO" id="GO:0008483">
    <property type="term" value="F:transaminase activity"/>
    <property type="evidence" value="ECO:0007669"/>
    <property type="project" value="UniProtKB-KW"/>
</dbReference>
<dbReference type="InterPro" id="IPR015422">
    <property type="entry name" value="PyrdxlP-dep_Trfase_small"/>
</dbReference>
<accession>A0A369WWN1</accession>
<keyword evidence="4" id="KW-0238">DNA-binding</keyword>
<dbReference type="AlphaFoldDB" id="A0A369WWN1"/>
<dbReference type="InterPro" id="IPR036388">
    <property type="entry name" value="WH-like_DNA-bd_sf"/>
</dbReference>
<evidence type="ECO:0000256" key="2">
    <source>
        <dbReference type="ARBA" id="ARBA00022898"/>
    </source>
</evidence>
<evidence type="ECO:0000259" key="6">
    <source>
        <dbReference type="PROSITE" id="PS50949"/>
    </source>
</evidence>
<gene>
    <name evidence="7" type="ORF">DV711_05085</name>
</gene>
<dbReference type="Pfam" id="PF00392">
    <property type="entry name" value="GntR"/>
    <property type="match status" value="1"/>
</dbReference>
<dbReference type="InterPro" id="IPR015421">
    <property type="entry name" value="PyrdxlP-dep_Trfase_major"/>
</dbReference>
<dbReference type="InterPro" id="IPR015424">
    <property type="entry name" value="PyrdxlP-dep_Trfase"/>
</dbReference>
<keyword evidence="5" id="KW-0804">Transcription</keyword>
<dbReference type="PANTHER" id="PTHR46577:SF1">
    <property type="entry name" value="HTH-TYPE TRANSCRIPTIONAL REGULATORY PROTEIN GABR"/>
    <property type="match status" value="1"/>
</dbReference>
<keyword evidence="7" id="KW-0808">Transferase</keyword>
<evidence type="ECO:0000313" key="8">
    <source>
        <dbReference type="Proteomes" id="UP000253769"/>
    </source>
</evidence>
<dbReference type="SUPFAM" id="SSF46785">
    <property type="entry name" value="Winged helix' DNA-binding domain"/>
    <property type="match status" value="1"/>
</dbReference>
<dbReference type="GO" id="GO:0003677">
    <property type="term" value="F:DNA binding"/>
    <property type="evidence" value="ECO:0007669"/>
    <property type="project" value="UniProtKB-KW"/>
</dbReference>
<proteinExistence type="inferred from homology"/>
<dbReference type="CDD" id="cd00609">
    <property type="entry name" value="AAT_like"/>
    <property type="match status" value="1"/>
</dbReference>
<dbReference type="SUPFAM" id="SSF53383">
    <property type="entry name" value="PLP-dependent transferases"/>
    <property type="match status" value="1"/>
</dbReference>
<evidence type="ECO:0000256" key="4">
    <source>
        <dbReference type="ARBA" id="ARBA00023125"/>
    </source>
</evidence>
<dbReference type="Proteomes" id="UP000253769">
    <property type="component" value="Unassembled WGS sequence"/>
</dbReference>
<keyword evidence="2" id="KW-0663">Pyridoxal phosphate</keyword>
<dbReference type="Pfam" id="PF00155">
    <property type="entry name" value="Aminotran_1_2"/>
    <property type="match status" value="1"/>
</dbReference>
<evidence type="ECO:0000313" key="7">
    <source>
        <dbReference type="EMBL" id="RDE24954.1"/>
    </source>
</evidence>
<evidence type="ECO:0000256" key="3">
    <source>
        <dbReference type="ARBA" id="ARBA00023015"/>
    </source>
</evidence>
<dbReference type="SMART" id="SM00345">
    <property type="entry name" value="HTH_GNTR"/>
    <property type="match status" value="1"/>
</dbReference>
<dbReference type="PROSITE" id="PS50949">
    <property type="entry name" value="HTH_GNTR"/>
    <property type="match status" value="1"/>
</dbReference>
<dbReference type="InterPro" id="IPR000524">
    <property type="entry name" value="Tscrpt_reg_HTH_GntR"/>
</dbReference>
<dbReference type="PANTHER" id="PTHR46577">
    <property type="entry name" value="HTH-TYPE TRANSCRIPTIONAL REGULATORY PROTEIN GABR"/>
    <property type="match status" value="1"/>
</dbReference>
<protein>
    <submittedName>
        <fullName evidence="7">PLP-dependent aminotransferase family protein</fullName>
    </submittedName>
</protein>
<evidence type="ECO:0000256" key="1">
    <source>
        <dbReference type="ARBA" id="ARBA00005384"/>
    </source>
</evidence>
<name>A0A369WWN1_9GAMM</name>
<reference evidence="7 8" key="1">
    <citation type="submission" date="2018-07" db="EMBL/GenBank/DDBJ databases">
        <title>Motiliproteus coralliicola sp. nov., a bacterium isolated from Coral.</title>
        <authorList>
            <person name="Wang G."/>
        </authorList>
    </citation>
    <scope>NUCLEOTIDE SEQUENCE [LARGE SCALE GENOMIC DNA]</scope>
    <source>
        <strain evidence="7 8">C34</strain>
    </source>
</reference>
<dbReference type="CDD" id="cd07377">
    <property type="entry name" value="WHTH_GntR"/>
    <property type="match status" value="1"/>
</dbReference>
<keyword evidence="7" id="KW-0032">Aminotransferase</keyword>
<dbReference type="InterPro" id="IPR051446">
    <property type="entry name" value="HTH_trans_reg/aminotransferase"/>
</dbReference>
<dbReference type="GO" id="GO:0003700">
    <property type="term" value="F:DNA-binding transcription factor activity"/>
    <property type="evidence" value="ECO:0007669"/>
    <property type="project" value="InterPro"/>
</dbReference>
<dbReference type="InterPro" id="IPR036390">
    <property type="entry name" value="WH_DNA-bd_sf"/>
</dbReference>
<dbReference type="GO" id="GO:0030170">
    <property type="term" value="F:pyridoxal phosphate binding"/>
    <property type="evidence" value="ECO:0007669"/>
    <property type="project" value="InterPro"/>
</dbReference>
<comment type="similarity">
    <text evidence="1">In the C-terminal section; belongs to the class-I pyridoxal-phosphate-dependent aminotransferase family.</text>
</comment>
<dbReference type="Gene3D" id="3.40.640.10">
    <property type="entry name" value="Type I PLP-dependent aspartate aminotransferase-like (Major domain)"/>
    <property type="match status" value="1"/>
</dbReference>
<dbReference type="Gene3D" id="3.90.1150.10">
    <property type="entry name" value="Aspartate Aminotransferase, domain 1"/>
    <property type="match status" value="1"/>
</dbReference>
<feature type="domain" description="HTH gntR-type" evidence="6">
    <location>
        <begin position="17"/>
        <end position="85"/>
    </location>
</feature>
<dbReference type="EMBL" id="QQOH01000001">
    <property type="protein sequence ID" value="RDE24954.1"/>
    <property type="molecule type" value="Genomic_DNA"/>
</dbReference>
<sequence length="471" mass="50563">MTIMIEAIRSQLPAQTGPRYRRIALAICAAVDSGQLQSGDKLPTHRNLAEHLGVSVQTVSFAYAHAEQQGYVHGKVGSGTYVGHRQAEQQAEFLKPGSDTSDTLIDLSIASAIAGNIQQQAFSQTLQEIANSPEGTELITVVKPFAGLPRHRQAASRWLDQQGIEASADQICLCNGVTHGLMIALSSLVKPGGIVACEALVDHGLIALARTLNIKLEGVEIDAEGMVPEALEHLCQQRVPDALCLTPNLHNPTSATQSESRRQALAAVARHYGIAVVEDDIFGPLSDQKRRPIAAYLPDNSYYLSGFSKALASGLRLGYLVPPKGQLDAVVGRLRASSWMASPMTAEVASRWIDDGTASRLADWQRRTLLRRQQLAADILSGFDYLAAPNGPLIWLALPEAWRAESFISQARARGVSLTGAEPFVVGHQAAPHSIRISVSSATSEAALVEGLKRLTQLLQEQPPPLGEGIL</sequence>
<dbReference type="Gene3D" id="1.10.10.10">
    <property type="entry name" value="Winged helix-like DNA-binding domain superfamily/Winged helix DNA-binding domain"/>
    <property type="match status" value="1"/>
</dbReference>
<evidence type="ECO:0000256" key="5">
    <source>
        <dbReference type="ARBA" id="ARBA00023163"/>
    </source>
</evidence>
<organism evidence="7 8">
    <name type="scientific">Motiliproteus coralliicola</name>
    <dbReference type="NCBI Taxonomy" id="2283196"/>
    <lineage>
        <taxon>Bacteria</taxon>
        <taxon>Pseudomonadati</taxon>
        <taxon>Pseudomonadota</taxon>
        <taxon>Gammaproteobacteria</taxon>
        <taxon>Oceanospirillales</taxon>
        <taxon>Oceanospirillaceae</taxon>
        <taxon>Motiliproteus</taxon>
    </lineage>
</organism>
<keyword evidence="3" id="KW-0805">Transcription regulation</keyword>
<keyword evidence="8" id="KW-1185">Reference proteome</keyword>
<dbReference type="RefSeq" id="WP_114694546.1">
    <property type="nucleotide sequence ID" value="NZ_QQOH01000001.1"/>
</dbReference>